<dbReference type="Proteomes" id="UP000199039">
    <property type="component" value="Unassembled WGS sequence"/>
</dbReference>
<dbReference type="OrthoDB" id="9815567at2"/>
<dbReference type="PANTHER" id="PTHR33164:SF64">
    <property type="entry name" value="TRANSCRIPTIONAL REGULATOR SLYA"/>
    <property type="match status" value="1"/>
</dbReference>
<dbReference type="InterPro" id="IPR039422">
    <property type="entry name" value="MarR/SlyA-like"/>
</dbReference>
<dbReference type="GO" id="GO:0003700">
    <property type="term" value="F:DNA-binding transcription factor activity"/>
    <property type="evidence" value="ECO:0007669"/>
    <property type="project" value="InterPro"/>
</dbReference>
<dbReference type="PANTHER" id="PTHR33164">
    <property type="entry name" value="TRANSCRIPTIONAL REGULATOR, MARR FAMILY"/>
    <property type="match status" value="1"/>
</dbReference>
<evidence type="ECO:0000256" key="3">
    <source>
        <dbReference type="ARBA" id="ARBA00023163"/>
    </source>
</evidence>
<dbReference type="RefSeq" id="WP_093186072.1">
    <property type="nucleotide sequence ID" value="NZ_FMYH01000009.1"/>
</dbReference>
<evidence type="ECO:0000259" key="5">
    <source>
        <dbReference type="PROSITE" id="PS50995"/>
    </source>
</evidence>
<protein>
    <submittedName>
        <fullName evidence="6">DNA-binding transcriptional regulator, MarR family</fullName>
    </submittedName>
</protein>
<keyword evidence="7" id="KW-1185">Reference proteome</keyword>
<evidence type="ECO:0000256" key="2">
    <source>
        <dbReference type="ARBA" id="ARBA00023125"/>
    </source>
</evidence>
<keyword evidence="3" id="KW-0804">Transcription</keyword>
<keyword evidence="2 6" id="KW-0238">DNA-binding</keyword>
<dbReference type="SMART" id="SM00347">
    <property type="entry name" value="HTH_MARR"/>
    <property type="match status" value="1"/>
</dbReference>
<gene>
    <name evidence="6" type="ORF">SAMN05216410_3616</name>
</gene>
<feature type="compositionally biased region" description="Basic and acidic residues" evidence="4">
    <location>
        <begin position="154"/>
        <end position="164"/>
    </location>
</feature>
<dbReference type="Pfam" id="PF12802">
    <property type="entry name" value="MarR_2"/>
    <property type="match status" value="1"/>
</dbReference>
<evidence type="ECO:0000256" key="1">
    <source>
        <dbReference type="ARBA" id="ARBA00023015"/>
    </source>
</evidence>
<dbReference type="EMBL" id="FMYH01000009">
    <property type="protein sequence ID" value="SDD64036.1"/>
    <property type="molecule type" value="Genomic_DNA"/>
</dbReference>
<dbReference type="GO" id="GO:0003677">
    <property type="term" value="F:DNA binding"/>
    <property type="evidence" value="ECO:0007669"/>
    <property type="project" value="UniProtKB-KW"/>
</dbReference>
<dbReference type="Gene3D" id="1.10.10.10">
    <property type="entry name" value="Winged helix-like DNA-binding domain superfamily/Winged helix DNA-binding domain"/>
    <property type="match status" value="1"/>
</dbReference>
<dbReference type="InterPro" id="IPR000835">
    <property type="entry name" value="HTH_MarR-typ"/>
</dbReference>
<evidence type="ECO:0000256" key="4">
    <source>
        <dbReference type="SAM" id="MobiDB-lite"/>
    </source>
</evidence>
<evidence type="ECO:0000313" key="6">
    <source>
        <dbReference type="EMBL" id="SDD64036.1"/>
    </source>
</evidence>
<accession>A0A1G6WG49</accession>
<dbReference type="AlphaFoldDB" id="A0A1G6WG49"/>
<dbReference type="SUPFAM" id="SSF46785">
    <property type="entry name" value="Winged helix' DNA-binding domain"/>
    <property type="match status" value="1"/>
</dbReference>
<dbReference type="GO" id="GO:0006950">
    <property type="term" value="P:response to stress"/>
    <property type="evidence" value="ECO:0007669"/>
    <property type="project" value="TreeGrafter"/>
</dbReference>
<name>A0A1G6WG49_9MICO</name>
<evidence type="ECO:0000313" key="7">
    <source>
        <dbReference type="Proteomes" id="UP000199039"/>
    </source>
</evidence>
<dbReference type="InterPro" id="IPR036390">
    <property type="entry name" value="WH_DNA-bd_sf"/>
</dbReference>
<keyword evidence="1" id="KW-0805">Transcription regulation</keyword>
<dbReference type="InterPro" id="IPR036388">
    <property type="entry name" value="WH-like_DNA-bd_sf"/>
</dbReference>
<dbReference type="STRING" id="1814289.SAMN05216410_3616"/>
<proteinExistence type="predicted"/>
<reference evidence="6 7" key="1">
    <citation type="submission" date="2016-09" db="EMBL/GenBank/DDBJ databases">
        <authorList>
            <person name="Capua I."/>
            <person name="De Benedictis P."/>
            <person name="Joannis T."/>
            <person name="Lombin L.H."/>
            <person name="Cattoli G."/>
        </authorList>
    </citation>
    <scope>NUCLEOTIDE SEQUENCE [LARGE SCALE GENOMIC DNA]</scope>
    <source>
        <strain evidence="6 7">ISLP-3</strain>
    </source>
</reference>
<feature type="region of interest" description="Disordered" evidence="4">
    <location>
        <begin position="140"/>
        <end position="164"/>
    </location>
</feature>
<feature type="domain" description="HTH marR-type" evidence="5">
    <location>
        <begin position="1"/>
        <end position="141"/>
    </location>
</feature>
<dbReference type="PRINTS" id="PR00598">
    <property type="entry name" value="HTHMARR"/>
</dbReference>
<feature type="region of interest" description="Disordered" evidence="4">
    <location>
        <begin position="84"/>
        <end position="103"/>
    </location>
</feature>
<dbReference type="PROSITE" id="PS50995">
    <property type="entry name" value="HTH_MARR_2"/>
    <property type="match status" value="1"/>
</dbReference>
<sequence length="164" mass="18078">MSLDPRSSTGFHLWAVARAWQQLRQQSLRALGITHSEFVTLVGVVWLEAQGQAVNQQSVSDYVGIDKGSISLSLNSLDRKGMIERRPDPSDRRARRLAATPQGRAIARRSIDEALTDNASFFAGLDEQEATLNQLLRRLEPADIAANPPTGAHPEGEDPDHDRT</sequence>
<organism evidence="6 7">
    <name type="scientific">Sanguibacter gelidistatuariae</name>
    <dbReference type="NCBI Taxonomy" id="1814289"/>
    <lineage>
        <taxon>Bacteria</taxon>
        <taxon>Bacillati</taxon>
        <taxon>Actinomycetota</taxon>
        <taxon>Actinomycetes</taxon>
        <taxon>Micrococcales</taxon>
        <taxon>Sanguibacteraceae</taxon>
        <taxon>Sanguibacter</taxon>
    </lineage>
</organism>